<dbReference type="InterPro" id="IPR011990">
    <property type="entry name" value="TPR-like_helical_dom_sf"/>
</dbReference>
<evidence type="ECO:0000256" key="4">
    <source>
        <dbReference type="ARBA" id="ARBA00022737"/>
    </source>
</evidence>
<dbReference type="InterPro" id="IPR013949">
    <property type="entry name" value="Utp6"/>
</dbReference>
<feature type="domain" description="U3 small nucleolar RNA-associated protein 6 N-terminal" evidence="6">
    <location>
        <begin position="12"/>
        <end position="89"/>
    </location>
</feature>
<dbReference type="EMBL" id="JAGTJR010000008">
    <property type="protein sequence ID" value="KAH7055793.1"/>
    <property type="molecule type" value="Genomic_DNA"/>
</dbReference>
<evidence type="ECO:0000256" key="3">
    <source>
        <dbReference type="ARBA" id="ARBA00022552"/>
    </source>
</evidence>
<dbReference type="PANTHER" id="PTHR23271:SF1">
    <property type="entry name" value="U3 SMALL NUCLEOLAR RNA-ASSOCIATED PROTEIN 6 HOMOLOG"/>
    <property type="match status" value="1"/>
</dbReference>
<dbReference type="SMART" id="SM00386">
    <property type="entry name" value="HAT"/>
    <property type="match status" value="3"/>
</dbReference>
<dbReference type="SUPFAM" id="SSF48452">
    <property type="entry name" value="TPR-like"/>
    <property type="match status" value="1"/>
</dbReference>
<evidence type="ECO:0000313" key="8">
    <source>
        <dbReference type="Proteomes" id="UP000774617"/>
    </source>
</evidence>
<proteinExistence type="inferred from homology"/>
<comment type="subcellular location">
    <subcellularLocation>
        <location evidence="1">Nucleus</location>
        <location evidence="1">Nucleolus</location>
    </subcellularLocation>
</comment>
<accession>A0ABQ8GK46</accession>
<name>A0ABQ8GK46_9PEZI</name>
<evidence type="ECO:0000313" key="7">
    <source>
        <dbReference type="EMBL" id="KAH7055793.1"/>
    </source>
</evidence>
<organism evidence="7 8">
    <name type="scientific">Macrophomina phaseolina</name>
    <dbReference type="NCBI Taxonomy" id="35725"/>
    <lineage>
        <taxon>Eukaryota</taxon>
        <taxon>Fungi</taxon>
        <taxon>Dikarya</taxon>
        <taxon>Ascomycota</taxon>
        <taxon>Pezizomycotina</taxon>
        <taxon>Dothideomycetes</taxon>
        <taxon>Dothideomycetes incertae sedis</taxon>
        <taxon>Botryosphaeriales</taxon>
        <taxon>Botryosphaeriaceae</taxon>
        <taxon>Macrophomina</taxon>
    </lineage>
</organism>
<dbReference type="InterPro" id="IPR003107">
    <property type="entry name" value="HAT"/>
</dbReference>
<dbReference type="Gene3D" id="1.25.40.10">
    <property type="entry name" value="Tetratricopeptide repeat domain"/>
    <property type="match status" value="1"/>
</dbReference>
<comment type="similarity">
    <text evidence="2">Belongs to the UTP6 family.</text>
</comment>
<evidence type="ECO:0000256" key="5">
    <source>
        <dbReference type="ARBA" id="ARBA00023242"/>
    </source>
</evidence>
<gene>
    <name evidence="7" type="ORF">B0J12DRAFT_596574</name>
</gene>
<keyword evidence="5" id="KW-0539">Nucleus</keyword>
<keyword evidence="4" id="KW-0677">Repeat</keyword>
<evidence type="ECO:0000256" key="2">
    <source>
        <dbReference type="ARBA" id="ARBA00010734"/>
    </source>
</evidence>
<comment type="caution">
    <text evidence="7">The sequence shown here is derived from an EMBL/GenBank/DDBJ whole genome shotgun (WGS) entry which is preliminary data.</text>
</comment>
<sequence length="450" mass="51211">MAGAADKARFYLEQSVPELRELERKELFSRVTNRTQDEITAIAKKRSEFEHILNGRGSASPSDFARYAEYEMNLEALRKKRAKRMGVKAGGHNGQRRIMFILDRATRKFHGDLALWFQYLAYLRSQKSTGKKLKEVLTSVLRMHPTKPDLWVWGARTALDVDADMTSARGYMQRGLRFCKSSRQLWLEYAKLEMVYVAKIAARRQILGLDQERKKKEEVTDDPDADMIALPEVTAEDINPSLPKDDGVDEVALQNLANTPVLQGAIPRAIFDEAMKQFQNDANLAEQFFDMFAEFNRTPCTKGLLQYIVDTLNKRNPTAVSTQICNFRLPVFGLEPTSPEFPSALGKALQSIRTALQQSPLSTPLLAERAIIWLLPILRQEELDDALRKVLSSSLRQYIRALRDEEQLANLVSASQQAQRVDDVRILFECWAKQWPGSDLMLQTQASIAV</sequence>
<keyword evidence="3" id="KW-0698">rRNA processing</keyword>
<keyword evidence="8" id="KW-1185">Reference proteome</keyword>
<evidence type="ECO:0000259" key="6">
    <source>
        <dbReference type="Pfam" id="PF08640"/>
    </source>
</evidence>
<dbReference type="PANTHER" id="PTHR23271">
    <property type="entry name" value="HEPATOCELLULAR CARCINOMA-ASSOCIATED ANTIGEN 66"/>
    <property type="match status" value="1"/>
</dbReference>
<evidence type="ECO:0000256" key="1">
    <source>
        <dbReference type="ARBA" id="ARBA00004604"/>
    </source>
</evidence>
<protein>
    <submittedName>
        <fullName evidence="7">U3 small nucleolar RNA-associated protein 6-domain-containing protein</fullName>
    </submittedName>
</protein>
<dbReference type="Proteomes" id="UP000774617">
    <property type="component" value="Unassembled WGS sequence"/>
</dbReference>
<reference evidence="7 8" key="1">
    <citation type="journal article" date="2021" name="Nat. Commun.">
        <title>Genetic determinants of endophytism in the Arabidopsis root mycobiome.</title>
        <authorList>
            <person name="Mesny F."/>
            <person name="Miyauchi S."/>
            <person name="Thiergart T."/>
            <person name="Pickel B."/>
            <person name="Atanasova L."/>
            <person name="Karlsson M."/>
            <person name="Huettel B."/>
            <person name="Barry K.W."/>
            <person name="Haridas S."/>
            <person name="Chen C."/>
            <person name="Bauer D."/>
            <person name="Andreopoulos W."/>
            <person name="Pangilinan J."/>
            <person name="LaButti K."/>
            <person name="Riley R."/>
            <person name="Lipzen A."/>
            <person name="Clum A."/>
            <person name="Drula E."/>
            <person name="Henrissat B."/>
            <person name="Kohler A."/>
            <person name="Grigoriev I.V."/>
            <person name="Martin F.M."/>
            <person name="Hacquard S."/>
        </authorList>
    </citation>
    <scope>NUCLEOTIDE SEQUENCE [LARGE SCALE GENOMIC DNA]</scope>
    <source>
        <strain evidence="7 8">MPI-SDFR-AT-0080</strain>
    </source>
</reference>
<dbReference type="Pfam" id="PF08640">
    <property type="entry name" value="U3_assoc_6"/>
    <property type="match status" value="1"/>
</dbReference>
<dbReference type="InterPro" id="IPR055347">
    <property type="entry name" value="UTP6_N"/>
</dbReference>